<feature type="transmembrane region" description="Helical" evidence="1">
    <location>
        <begin position="87"/>
        <end position="107"/>
    </location>
</feature>
<feature type="domain" description="DUF6534" evidence="2">
    <location>
        <begin position="162"/>
        <end position="205"/>
    </location>
</feature>
<keyword evidence="1" id="KW-1133">Transmembrane helix</keyword>
<name>S7RV11_GLOTA</name>
<feature type="transmembrane region" description="Helical" evidence="1">
    <location>
        <begin position="54"/>
        <end position="75"/>
    </location>
</feature>
<feature type="transmembrane region" description="Helical" evidence="1">
    <location>
        <begin position="153"/>
        <end position="176"/>
    </location>
</feature>
<dbReference type="Proteomes" id="UP000030669">
    <property type="component" value="Unassembled WGS sequence"/>
</dbReference>
<dbReference type="EMBL" id="KB469298">
    <property type="protein sequence ID" value="EPQ58595.1"/>
    <property type="molecule type" value="Genomic_DNA"/>
</dbReference>
<evidence type="ECO:0000313" key="4">
    <source>
        <dbReference type="Proteomes" id="UP000030669"/>
    </source>
</evidence>
<dbReference type="PANTHER" id="PTHR40465">
    <property type="entry name" value="CHROMOSOME 1, WHOLE GENOME SHOTGUN SEQUENCE"/>
    <property type="match status" value="1"/>
</dbReference>
<gene>
    <name evidence="3" type="ORF">GLOTRDRAFT_91955</name>
</gene>
<dbReference type="eggNOG" id="ENOG502SKAZ">
    <property type="taxonomic scope" value="Eukaryota"/>
</dbReference>
<keyword evidence="1" id="KW-0812">Transmembrane</keyword>
<proteinExistence type="predicted"/>
<keyword evidence="4" id="KW-1185">Reference proteome</keyword>
<accession>S7RV11</accession>
<dbReference type="OrthoDB" id="3214861at2759"/>
<dbReference type="GeneID" id="19309347"/>
<reference evidence="3 4" key="1">
    <citation type="journal article" date="2012" name="Science">
        <title>The Paleozoic origin of enzymatic lignin decomposition reconstructed from 31 fungal genomes.</title>
        <authorList>
            <person name="Floudas D."/>
            <person name="Binder M."/>
            <person name="Riley R."/>
            <person name="Barry K."/>
            <person name="Blanchette R.A."/>
            <person name="Henrissat B."/>
            <person name="Martinez A.T."/>
            <person name="Otillar R."/>
            <person name="Spatafora J.W."/>
            <person name="Yadav J.S."/>
            <person name="Aerts A."/>
            <person name="Benoit I."/>
            <person name="Boyd A."/>
            <person name="Carlson A."/>
            <person name="Copeland A."/>
            <person name="Coutinho P.M."/>
            <person name="de Vries R.P."/>
            <person name="Ferreira P."/>
            <person name="Findley K."/>
            <person name="Foster B."/>
            <person name="Gaskell J."/>
            <person name="Glotzer D."/>
            <person name="Gorecki P."/>
            <person name="Heitman J."/>
            <person name="Hesse C."/>
            <person name="Hori C."/>
            <person name="Igarashi K."/>
            <person name="Jurgens J.A."/>
            <person name="Kallen N."/>
            <person name="Kersten P."/>
            <person name="Kohler A."/>
            <person name="Kuees U."/>
            <person name="Kumar T.K.A."/>
            <person name="Kuo A."/>
            <person name="LaButti K."/>
            <person name="Larrondo L.F."/>
            <person name="Lindquist E."/>
            <person name="Ling A."/>
            <person name="Lombard V."/>
            <person name="Lucas S."/>
            <person name="Lundell T."/>
            <person name="Martin R."/>
            <person name="McLaughlin D.J."/>
            <person name="Morgenstern I."/>
            <person name="Morin E."/>
            <person name="Murat C."/>
            <person name="Nagy L.G."/>
            <person name="Nolan M."/>
            <person name="Ohm R.A."/>
            <person name="Patyshakuliyeva A."/>
            <person name="Rokas A."/>
            <person name="Ruiz-Duenas F.J."/>
            <person name="Sabat G."/>
            <person name="Salamov A."/>
            <person name="Samejima M."/>
            <person name="Schmutz J."/>
            <person name="Slot J.C."/>
            <person name="St John F."/>
            <person name="Stenlid J."/>
            <person name="Sun H."/>
            <person name="Sun S."/>
            <person name="Syed K."/>
            <person name="Tsang A."/>
            <person name="Wiebenga A."/>
            <person name="Young D."/>
            <person name="Pisabarro A."/>
            <person name="Eastwood D.C."/>
            <person name="Martin F."/>
            <person name="Cullen D."/>
            <person name="Grigoriev I.V."/>
            <person name="Hibbett D.S."/>
        </authorList>
    </citation>
    <scope>NUCLEOTIDE SEQUENCE [LARGE SCALE GENOMIC DNA]</scope>
    <source>
        <strain evidence="3 4">ATCC 11539</strain>
    </source>
</reference>
<dbReference type="AlphaFoldDB" id="S7RV11"/>
<feature type="transmembrane region" description="Helical" evidence="1">
    <location>
        <begin position="12"/>
        <end position="33"/>
    </location>
</feature>
<sequence length="306" mass="33969">MVAEDKTWGAGLVGLVVAVIYMLNLLTVRLYGITNAQTYYYFVNYEHDPVANKLLVCVLWTLDTAHTVIITHSVYYYVITHFGIPEAEIVCFHSPMVLIWVSSYLIRRVWCMSKGIIRLFWHSLVWGPSIDIASGFAYGIRLVLTHVPEIVDLINMALGSTVATDVLLTVALSFLLNRARSGINRTDKMINTLILYAVNNGLLTSNTLLATLNARRSISGKGEFGQEYTTSLRLNHFRVVGNTNVIELTPNTSGNSHTRVGTGEAVKTYAGQSQTVLNPENHSIKSARGLKMIIAQSFLKQDTSEV</sequence>
<dbReference type="InterPro" id="IPR045339">
    <property type="entry name" value="DUF6534"/>
</dbReference>
<dbReference type="KEGG" id="gtr:GLOTRDRAFT_91955"/>
<keyword evidence="1" id="KW-0472">Membrane</keyword>
<dbReference type="RefSeq" id="XP_007863733.1">
    <property type="nucleotide sequence ID" value="XM_007865542.1"/>
</dbReference>
<feature type="transmembrane region" description="Helical" evidence="1">
    <location>
        <begin position="119"/>
        <end position="141"/>
    </location>
</feature>
<protein>
    <recommendedName>
        <fullName evidence="2">DUF6534 domain-containing protein</fullName>
    </recommendedName>
</protein>
<dbReference type="OMA" id="AYLICNC"/>
<organism evidence="3 4">
    <name type="scientific">Gloeophyllum trabeum (strain ATCC 11539 / FP-39264 / Madison 617)</name>
    <name type="common">Brown rot fungus</name>
    <dbReference type="NCBI Taxonomy" id="670483"/>
    <lineage>
        <taxon>Eukaryota</taxon>
        <taxon>Fungi</taxon>
        <taxon>Dikarya</taxon>
        <taxon>Basidiomycota</taxon>
        <taxon>Agaricomycotina</taxon>
        <taxon>Agaricomycetes</taxon>
        <taxon>Gloeophyllales</taxon>
        <taxon>Gloeophyllaceae</taxon>
        <taxon>Gloeophyllum</taxon>
    </lineage>
</organism>
<evidence type="ECO:0000256" key="1">
    <source>
        <dbReference type="SAM" id="Phobius"/>
    </source>
</evidence>
<dbReference type="Pfam" id="PF20152">
    <property type="entry name" value="DUF6534"/>
    <property type="match status" value="1"/>
</dbReference>
<evidence type="ECO:0000313" key="3">
    <source>
        <dbReference type="EMBL" id="EPQ58595.1"/>
    </source>
</evidence>
<dbReference type="PANTHER" id="PTHR40465:SF1">
    <property type="entry name" value="DUF6534 DOMAIN-CONTAINING PROTEIN"/>
    <property type="match status" value="1"/>
</dbReference>
<dbReference type="HOGENOM" id="CLU_046025_5_0_1"/>
<evidence type="ECO:0000259" key="2">
    <source>
        <dbReference type="Pfam" id="PF20152"/>
    </source>
</evidence>